<organism evidence="7 8">
    <name type="scientific">Chondrus crispus</name>
    <name type="common">Carrageen Irish moss</name>
    <name type="synonym">Polymorpha crispa</name>
    <dbReference type="NCBI Taxonomy" id="2769"/>
    <lineage>
        <taxon>Eukaryota</taxon>
        <taxon>Rhodophyta</taxon>
        <taxon>Florideophyceae</taxon>
        <taxon>Rhodymeniophycidae</taxon>
        <taxon>Gigartinales</taxon>
        <taxon>Gigartinaceae</taxon>
        <taxon>Chondrus</taxon>
    </lineage>
</organism>
<keyword evidence="3 5" id="KW-0697">Rotamase</keyword>
<dbReference type="InterPro" id="IPR046357">
    <property type="entry name" value="PPIase_dom_sf"/>
</dbReference>
<dbReference type="STRING" id="2769.R7QDZ1"/>
<dbReference type="RefSeq" id="XP_005715787.1">
    <property type="nucleotide sequence ID" value="XM_005715730.1"/>
</dbReference>
<evidence type="ECO:0000313" key="8">
    <source>
        <dbReference type="Proteomes" id="UP000012073"/>
    </source>
</evidence>
<dbReference type="PANTHER" id="PTHR43811:SF26">
    <property type="entry name" value="PEPTIDYL-PROLYL CIS-TRANS ISOMERASE FKBP16-1, CHLOROPLASTIC"/>
    <property type="match status" value="1"/>
</dbReference>
<dbReference type="SUPFAM" id="SSF54534">
    <property type="entry name" value="FKBP-like"/>
    <property type="match status" value="1"/>
</dbReference>
<dbReference type="EMBL" id="HG001754">
    <property type="protein sequence ID" value="CDF35968.1"/>
    <property type="molecule type" value="Genomic_DNA"/>
</dbReference>
<accession>R7QDZ1</accession>
<dbReference type="GO" id="GO:0003755">
    <property type="term" value="F:peptidyl-prolyl cis-trans isomerase activity"/>
    <property type="evidence" value="ECO:0007669"/>
    <property type="project" value="UniProtKB-KW"/>
</dbReference>
<reference evidence="8" key="1">
    <citation type="journal article" date="2013" name="Proc. Natl. Acad. Sci. U.S.A.">
        <title>Genome structure and metabolic features in the red seaweed Chondrus crispus shed light on evolution of the Archaeplastida.</title>
        <authorList>
            <person name="Collen J."/>
            <person name="Porcel B."/>
            <person name="Carre W."/>
            <person name="Ball S.G."/>
            <person name="Chaparro C."/>
            <person name="Tonon T."/>
            <person name="Barbeyron T."/>
            <person name="Michel G."/>
            <person name="Noel B."/>
            <person name="Valentin K."/>
            <person name="Elias M."/>
            <person name="Artiguenave F."/>
            <person name="Arun A."/>
            <person name="Aury J.M."/>
            <person name="Barbosa-Neto J.F."/>
            <person name="Bothwell J.H."/>
            <person name="Bouget F.Y."/>
            <person name="Brillet L."/>
            <person name="Cabello-Hurtado F."/>
            <person name="Capella-Gutierrez S."/>
            <person name="Charrier B."/>
            <person name="Cladiere L."/>
            <person name="Cock J.M."/>
            <person name="Coelho S.M."/>
            <person name="Colleoni C."/>
            <person name="Czjzek M."/>
            <person name="Da Silva C."/>
            <person name="Delage L."/>
            <person name="Denoeud F."/>
            <person name="Deschamps P."/>
            <person name="Dittami S.M."/>
            <person name="Gabaldon T."/>
            <person name="Gachon C.M."/>
            <person name="Groisillier A."/>
            <person name="Herve C."/>
            <person name="Jabbari K."/>
            <person name="Katinka M."/>
            <person name="Kloareg B."/>
            <person name="Kowalczyk N."/>
            <person name="Labadie K."/>
            <person name="Leblanc C."/>
            <person name="Lopez P.J."/>
            <person name="McLachlan D.H."/>
            <person name="Meslet-Cladiere L."/>
            <person name="Moustafa A."/>
            <person name="Nehr Z."/>
            <person name="Nyvall Collen P."/>
            <person name="Panaud O."/>
            <person name="Partensky F."/>
            <person name="Poulain J."/>
            <person name="Rensing S.A."/>
            <person name="Rousvoal S."/>
            <person name="Samson G."/>
            <person name="Symeonidi A."/>
            <person name="Weissenbach J."/>
            <person name="Zambounis A."/>
            <person name="Wincker P."/>
            <person name="Boyen C."/>
        </authorList>
    </citation>
    <scope>NUCLEOTIDE SEQUENCE [LARGE SCALE GENOMIC DNA]</scope>
    <source>
        <strain evidence="8">cv. Stackhouse</strain>
    </source>
</reference>
<comment type="catalytic activity">
    <reaction evidence="1 5">
        <text>[protein]-peptidylproline (omega=180) = [protein]-peptidylproline (omega=0)</text>
        <dbReference type="Rhea" id="RHEA:16237"/>
        <dbReference type="Rhea" id="RHEA-COMP:10747"/>
        <dbReference type="Rhea" id="RHEA-COMP:10748"/>
        <dbReference type="ChEBI" id="CHEBI:83833"/>
        <dbReference type="ChEBI" id="CHEBI:83834"/>
        <dbReference type="EC" id="5.2.1.8"/>
    </reaction>
</comment>
<proteinExistence type="predicted"/>
<sequence length="216" mass="23973">MFLFLPSLNGFQLTRTTRLLLSWRPRSEQFAKWDSATALYDAKTTRRAVLQSMAAISICFKTSPAQSRIEGPELRGLDESTENQPPFVELGDGVKAQEISGGRGASRVEDGSIVSVKYVMRRSNGYFIDASYGFDRFETYSYRAGSGQVVKGFDIAVRGMGIGGRRRFVLPPRLGYVTGTRKNDPGPIPPDFGARRSLASHAKEPLIFEVQVVKIR</sequence>
<dbReference type="PhylomeDB" id="R7QDZ1"/>
<keyword evidence="4 5" id="KW-0413">Isomerase</keyword>
<dbReference type="InterPro" id="IPR001179">
    <property type="entry name" value="PPIase_FKBP_dom"/>
</dbReference>
<dbReference type="OrthoDB" id="3310at2759"/>
<evidence type="ECO:0000256" key="1">
    <source>
        <dbReference type="ARBA" id="ARBA00000971"/>
    </source>
</evidence>
<dbReference type="PANTHER" id="PTHR43811">
    <property type="entry name" value="FKBP-TYPE PEPTIDYL-PROLYL CIS-TRANS ISOMERASE FKPA"/>
    <property type="match status" value="1"/>
</dbReference>
<evidence type="ECO:0000313" key="7">
    <source>
        <dbReference type="EMBL" id="CDF35968.1"/>
    </source>
</evidence>
<feature type="domain" description="PPIase FKBP-type" evidence="6">
    <location>
        <begin position="111"/>
        <end position="191"/>
    </location>
</feature>
<dbReference type="Proteomes" id="UP000012073">
    <property type="component" value="Unassembled WGS sequence"/>
</dbReference>
<dbReference type="GeneID" id="17323505"/>
<dbReference type="PROSITE" id="PS50059">
    <property type="entry name" value="FKBP_PPIASE"/>
    <property type="match status" value="1"/>
</dbReference>
<dbReference type="KEGG" id="ccp:CHC_T00004338001"/>
<evidence type="ECO:0000259" key="6">
    <source>
        <dbReference type="PROSITE" id="PS50059"/>
    </source>
</evidence>
<evidence type="ECO:0000256" key="2">
    <source>
        <dbReference type="ARBA" id="ARBA00013194"/>
    </source>
</evidence>
<dbReference type="AlphaFoldDB" id="R7QDZ1"/>
<dbReference type="Gramene" id="CDF35968">
    <property type="protein sequence ID" value="CDF35968"/>
    <property type="gene ID" value="CHC_T00004338001"/>
</dbReference>
<protein>
    <recommendedName>
        <fullName evidence="2 5">peptidylprolyl isomerase</fullName>
        <ecNumber evidence="2 5">5.2.1.8</ecNumber>
    </recommendedName>
</protein>
<dbReference type="EC" id="5.2.1.8" evidence="2 5"/>
<dbReference type="Gene3D" id="3.10.50.40">
    <property type="match status" value="1"/>
</dbReference>
<evidence type="ECO:0000256" key="4">
    <source>
        <dbReference type="ARBA" id="ARBA00023235"/>
    </source>
</evidence>
<gene>
    <name evidence="7" type="ORF">CHC_T00004338001</name>
</gene>
<evidence type="ECO:0000256" key="3">
    <source>
        <dbReference type="ARBA" id="ARBA00023110"/>
    </source>
</evidence>
<evidence type="ECO:0000256" key="5">
    <source>
        <dbReference type="PROSITE-ProRule" id="PRU00277"/>
    </source>
</evidence>
<name>R7QDZ1_CHOCR</name>
<dbReference type="Pfam" id="PF00254">
    <property type="entry name" value="FKBP_C"/>
    <property type="match status" value="1"/>
</dbReference>
<keyword evidence="8" id="KW-1185">Reference proteome</keyword>